<dbReference type="AlphaFoldDB" id="A0A7R8WFR9"/>
<name>A0A7R8WFR9_9CRUS</name>
<protein>
    <submittedName>
        <fullName evidence="2">Uncharacterized protein</fullName>
    </submittedName>
</protein>
<organism evidence="2">
    <name type="scientific">Cyprideis torosa</name>
    <dbReference type="NCBI Taxonomy" id="163714"/>
    <lineage>
        <taxon>Eukaryota</taxon>
        <taxon>Metazoa</taxon>
        <taxon>Ecdysozoa</taxon>
        <taxon>Arthropoda</taxon>
        <taxon>Crustacea</taxon>
        <taxon>Oligostraca</taxon>
        <taxon>Ostracoda</taxon>
        <taxon>Podocopa</taxon>
        <taxon>Podocopida</taxon>
        <taxon>Cytherocopina</taxon>
        <taxon>Cytheroidea</taxon>
        <taxon>Cytherideidae</taxon>
        <taxon>Cyprideis</taxon>
    </lineage>
</organism>
<evidence type="ECO:0000313" key="2">
    <source>
        <dbReference type="EMBL" id="CAD7228500.1"/>
    </source>
</evidence>
<proteinExistence type="predicted"/>
<evidence type="ECO:0000256" key="1">
    <source>
        <dbReference type="SAM" id="MobiDB-lite"/>
    </source>
</evidence>
<accession>A0A7R8WFR9</accession>
<sequence length="221" mass="23514">SDLQIIPSSGHELSTSNSDLTVTGSARHGPTASRVRRALSGLGQDLSETTHAQRSLRVRSYARGNAGWMGGIDGDGTLSDEDEGTTPREEETGTLTAPEERGSPSGSLGDLASSHSSDEEDTVRDQPSHSAAAAVPPLDFTPIYSRGWTSQLPPPATQMQPTQDPYAGPSQRPGLVQSEGYTEPSVPDSGIYYTRNMDLNDLNVSEEEQGYLRGHNSESSV</sequence>
<gene>
    <name evidence="2" type="ORF">CTOB1V02_LOCUS6382</name>
</gene>
<feature type="non-terminal residue" evidence="2">
    <location>
        <position position="221"/>
    </location>
</feature>
<reference evidence="2" key="1">
    <citation type="submission" date="2020-11" db="EMBL/GenBank/DDBJ databases">
        <authorList>
            <person name="Tran Van P."/>
        </authorList>
    </citation>
    <scope>NUCLEOTIDE SEQUENCE</scope>
</reference>
<feature type="region of interest" description="Disordered" evidence="1">
    <location>
        <begin position="1"/>
        <end position="194"/>
    </location>
</feature>
<feature type="compositionally biased region" description="Polar residues" evidence="1">
    <location>
        <begin position="147"/>
        <end position="163"/>
    </location>
</feature>
<dbReference type="EMBL" id="OB661561">
    <property type="protein sequence ID" value="CAD7228500.1"/>
    <property type="molecule type" value="Genomic_DNA"/>
</dbReference>
<feature type="compositionally biased region" description="Polar residues" evidence="1">
    <location>
        <begin position="1"/>
        <end position="24"/>
    </location>
</feature>